<dbReference type="PANTHER" id="PTHR43684:SF4">
    <property type="entry name" value="ENOYL-COA HYDRATASE_ISOMERASE FAMILY PROTEIN (AFU_ORTHOLOGUE AFUA_1G01890)"/>
    <property type="match status" value="1"/>
</dbReference>
<dbReference type="SUPFAM" id="SSF52096">
    <property type="entry name" value="ClpP/crotonase"/>
    <property type="match status" value="1"/>
</dbReference>
<dbReference type="PANTHER" id="PTHR43684">
    <property type="match status" value="1"/>
</dbReference>
<evidence type="ECO:0000313" key="2">
    <source>
        <dbReference type="EMBL" id="MEB3069181.1"/>
    </source>
</evidence>
<comment type="similarity">
    <text evidence="1">Belongs to the enoyl-CoA hydratase/isomerase family.</text>
</comment>
<comment type="caution">
    <text evidence="2">The sequence shown here is derived from an EMBL/GenBank/DDBJ whole genome shotgun (WGS) entry which is preliminary data.</text>
</comment>
<dbReference type="Proteomes" id="UP001299283">
    <property type="component" value="Unassembled WGS sequence"/>
</dbReference>
<dbReference type="EMBL" id="JAYJJQ010000006">
    <property type="protein sequence ID" value="MEB3069181.1"/>
    <property type="molecule type" value="Genomic_DNA"/>
</dbReference>
<dbReference type="RefSeq" id="WP_225397847.1">
    <property type="nucleotide sequence ID" value="NZ_JAYJJQ010000006.1"/>
</dbReference>
<organism evidence="2 3">
    <name type="scientific">[Mycobacterium] vasticus</name>
    <dbReference type="NCBI Taxonomy" id="2875777"/>
    <lineage>
        <taxon>Bacteria</taxon>
        <taxon>Bacillati</taxon>
        <taxon>Actinomycetota</taxon>
        <taxon>Actinomycetes</taxon>
        <taxon>Mycobacteriales</taxon>
        <taxon>Mycobacteriaceae</taxon>
        <taxon>Mycolicibacter</taxon>
    </lineage>
</organism>
<evidence type="ECO:0000256" key="1">
    <source>
        <dbReference type="ARBA" id="ARBA00005254"/>
    </source>
</evidence>
<gene>
    <name evidence="2" type="ORF">K5L39_08275</name>
</gene>
<name>A0ABU5YWD7_9MYCO</name>
<dbReference type="InterPro" id="IPR029045">
    <property type="entry name" value="ClpP/crotonase-like_dom_sf"/>
</dbReference>
<dbReference type="Pfam" id="PF00378">
    <property type="entry name" value="ECH_1"/>
    <property type="match status" value="1"/>
</dbReference>
<dbReference type="InterPro" id="IPR051053">
    <property type="entry name" value="ECH/Chromodomain_protein"/>
</dbReference>
<proteinExistence type="inferred from homology"/>
<protein>
    <submittedName>
        <fullName evidence="2">Enoyl-CoA hydratase-related protein</fullName>
    </submittedName>
</protein>
<sequence length="289" mass="30457">MAPDQPAFTQIDYSVADAVATITLQRPDKLNAFTHVMAGELVAACDLAEGDDEVRAVVVTGSGRAFCAGADLDPQAAEFSQAPDADLLFDDGVPRDTGGVVALRFAAMLKPVIAAINGPAVGIGATMTLPMDIRIASDTARFGFVFVRRSLVPEAASSWFLPRVVGMSKAMEWVVTGRVFDAAEAHAAGLVSEVIADGGVLDAAYRIAGEIVENGSPVAVAAAKQMLWAMAGADNPWAAHELDSRVLQELVASADFAEGVTAFLERRKPQFGLRPRHDLPGAITRWPGR</sequence>
<dbReference type="NCBIfam" id="NF006109">
    <property type="entry name" value="PRK08260.1"/>
    <property type="match status" value="1"/>
</dbReference>
<keyword evidence="3" id="KW-1185">Reference proteome</keyword>
<dbReference type="InterPro" id="IPR001753">
    <property type="entry name" value="Enoyl-CoA_hydra/iso"/>
</dbReference>
<accession>A0ABU5YWD7</accession>
<dbReference type="CDD" id="cd06558">
    <property type="entry name" value="crotonase-like"/>
    <property type="match status" value="1"/>
</dbReference>
<dbReference type="Gene3D" id="3.90.226.10">
    <property type="entry name" value="2-enoyl-CoA Hydratase, Chain A, domain 1"/>
    <property type="match status" value="1"/>
</dbReference>
<reference evidence="2 3" key="1">
    <citation type="submission" date="2023-12" db="EMBL/GenBank/DDBJ databases">
        <title>Description of new species of Mycobacterium terrae complex isolated from sewage at the Sao Paulo Zoological Park Foundation in Brazil.</title>
        <authorList>
            <person name="Romagnoli C.L."/>
            <person name="Conceicao E.C."/>
            <person name="Machado E."/>
            <person name="Barreto L.B.P.F."/>
            <person name="Sharma A."/>
            <person name="Silva N.M."/>
            <person name="Marques L.E."/>
            <person name="Juliana M.A."/>
            <person name="Lourenco M.C.S."/>
            <person name="Digiampietri L.A."/>
            <person name="Suffys P.N."/>
            <person name="Viana-Niero C."/>
        </authorList>
    </citation>
    <scope>NUCLEOTIDE SEQUENCE [LARGE SCALE GENOMIC DNA]</scope>
    <source>
        <strain evidence="2 3">MYC017</strain>
    </source>
</reference>
<evidence type="ECO:0000313" key="3">
    <source>
        <dbReference type="Proteomes" id="UP001299283"/>
    </source>
</evidence>